<gene>
    <name evidence="3" type="ORF">N5D63_26020</name>
</gene>
<dbReference type="EMBL" id="JAOCEK010000050">
    <property type="protein sequence ID" value="MDH1337587.1"/>
    <property type="molecule type" value="Genomic_DNA"/>
</dbReference>
<evidence type="ECO:0000313" key="4">
    <source>
        <dbReference type="Proteomes" id="UP001161065"/>
    </source>
</evidence>
<protein>
    <recommendedName>
        <fullName evidence="5">DNA-binding protein</fullName>
    </recommendedName>
</protein>
<feature type="compositionally biased region" description="Low complexity" evidence="2">
    <location>
        <begin position="150"/>
        <end position="185"/>
    </location>
</feature>
<name>A0AA42Q5V0_9BURK</name>
<accession>A0AA42Q5V0</accession>
<evidence type="ECO:0008006" key="5">
    <source>
        <dbReference type="Google" id="ProtNLM"/>
    </source>
</evidence>
<evidence type="ECO:0000256" key="1">
    <source>
        <dbReference type="SAM" id="Coils"/>
    </source>
</evidence>
<comment type="caution">
    <text evidence="3">The sequence shown here is derived from an EMBL/GenBank/DDBJ whole genome shotgun (WGS) entry which is preliminary data.</text>
</comment>
<evidence type="ECO:0000256" key="2">
    <source>
        <dbReference type="SAM" id="MobiDB-lite"/>
    </source>
</evidence>
<reference evidence="3" key="1">
    <citation type="submission" date="2022-09" db="EMBL/GenBank/DDBJ databases">
        <title>Intensive care unit water sources are persistently colonized with multi-drug resistant bacteria and are the site of extensive horizontal gene transfer of antibiotic resistance genes.</title>
        <authorList>
            <person name="Diorio-Toth L."/>
        </authorList>
    </citation>
    <scope>NUCLEOTIDE SEQUENCE</scope>
    <source>
        <strain evidence="3">GD03832</strain>
    </source>
</reference>
<organism evidence="3 4">
    <name type="scientific">Comamonas thiooxydans</name>
    <dbReference type="NCBI Taxonomy" id="363952"/>
    <lineage>
        <taxon>Bacteria</taxon>
        <taxon>Pseudomonadati</taxon>
        <taxon>Pseudomonadota</taxon>
        <taxon>Betaproteobacteria</taxon>
        <taxon>Burkholderiales</taxon>
        <taxon>Comamonadaceae</taxon>
        <taxon>Comamonas</taxon>
    </lineage>
</organism>
<keyword evidence="1" id="KW-0175">Coiled coil</keyword>
<dbReference type="RefSeq" id="WP_280009661.1">
    <property type="nucleotide sequence ID" value="NZ_JAOCAU010000063.1"/>
</dbReference>
<dbReference type="AlphaFoldDB" id="A0AA42Q5V0"/>
<evidence type="ECO:0000313" key="3">
    <source>
        <dbReference type="EMBL" id="MDH1337587.1"/>
    </source>
</evidence>
<feature type="coiled-coil region" evidence="1">
    <location>
        <begin position="84"/>
        <end position="118"/>
    </location>
</feature>
<proteinExistence type="predicted"/>
<dbReference type="Proteomes" id="UP001161065">
    <property type="component" value="Unassembled WGS sequence"/>
</dbReference>
<sequence>MTMIDMTANTLLTVADAARQVGKSRQTLFDKIKRGQLSATVNHDGNKVIDVSELIRVFGPLLSADQVKKNQANSAGQSSHGALTSTLQLELELAKLRLEHAEKALETSNRQLEEMRVRERQSIEDRTQLLNVIERQTLLLAAPARAKAAPTAKPKTTVKAKVAPAVKKPATARKTPAAKAKPVARSKTVAKPTTRSTAAAVKKVVKKATRK</sequence>
<feature type="region of interest" description="Disordered" evidence="2">
    <location>
        <begin position="150"/>
        <end position="211"/>
    </location>
</feature>